<protein>
    <recommendedName>
        <fullName evidence="2">D-aminoacyl-tRNA deacylase</fullName>
        <shortName evidence="2">DTD</shortName>
        <ecNumber evidence="2">3.1.1.96</ecNumber>
    </recommendedName>
    <alternativeName>
        <fullName evidence="2">Gly-tRNA(Ala) deacylase</fullName>
        <ecNumber evidence="2">3.1.1.-</ecNumber>
    </alternativeName>
</protein>
<dbReference type="EC" id="3.1.1.-" evidence="2"/>
<dbReference type="Proteomes" id="UP000001880">
    <property type="component" value="Chromosome"/>
</dbReference>
<dbReference type="OrthoDB" id="9801395at2"/>
<dbReference type="Pfam" id="PF02580">
    <property type="entry name" value="Tyr_Deacylase"/>
    <property type="match status" value="1"/>
</dbReference>
<name>D0LXP8_HALO1</name>
<dbReference type="GO" id="GO:0106026">
    <property type="term" value="F:Gly-tRNA(Ala) deacylase activity"/>
    <property type="evidence" value="ECO:0007669"/>
    <property type="project" value="UniProtKB-UniRule"/>
</dbReference>
<comment type="domain">
    <text evidence="2">A Gly-cisPro motif from one monomer fits into the active site of the other monomer to allow specific chiral rejection of L-amino acids.</text>
</comment>
<comment type="function">
    <text evidence="2">An aminoacyl-tRNA editing enzyme that deacylates mischarged D-aminoacyl-tRNAs. Also deacylates mischarged glycyl-tRNA(Ala), protecting cells against glycine mischarging by AlaRS. Acts via tRNA-based rather than protein-based catalysis; rejects L-amino acids rather than detecting D-amino acids in the active site. By recycling D-aminoacyl-tRNA to D-amino acids and free tRNA molecules, this enzyme counteracts the toxicity associated with the formation of D-aminoacyl-tRNA entities in vivo and helps enforce protein L-homochirality.</text>
</comment>
<dbReference type="RefSeq" id="WP_012830395.1">
    <property type="nucleotide sequence ID" value="NC_013440.1"/>
</dbReference>
<dbReference type="PANTHER" id="PTHR10472:SF5">
    <property type="entry name" value="D-AMINOACYL-TRNA DEACYLASE 1"/>
    <property type="match status" value="1"/>
</dbReference>
<comment type="catalytic activity">
    <reaction evidence="2">
        <text>glycyl-tRNA(Ala) + H2O = tRNA(Ala) + glycine + H(+)</text>
        <dbReference type="Rhea" id="RHEA:53744"/>
        <dbReference type="Rhea" id="RHEA-COMP:9657"/>
        <dbReference type="Rhea" id="RHEA-COMP:13640"/>
        <dbReference type="ChEBI" id="CHEBI:15377"/>
        <dbReference type="ChEBI" id="CHEBI:15378"/>
        <dbReference type="ChEBI" id="CHEBI:57305"/>
        <dbReference type="ChEBI" id="CHEBI:78442"/>
        <dbReference type="ChEBI" id="CHEBI:78522"/>
    </reaction>
</comment>
<evidence type="ECO:0000256" key="1">
    <source>
        <dbReference type="ARBA" id="ARBA00009673"/>
    </source>
</evidence>
<feature type="short sequence motif" description="Gly-cisPro motif, important for rejection of L-amino acids" evidence="2">
    <location>
        <begin position="138"/>
        <end position="139"/>
    </location>
</feature>
<dbReference type="HAMAP" id="MF_00518">
    <property type="entry name" value="Deacylase_Dtd"/>
    <property type="match status" value="1"/>
</dbReference>
<gene>
    <name evidence="2" type="primary">dtd</name>
    <name evidence="3" type="ordered locus">Hoch_5318</name>
</gene>
<keyword evidence="4" id="KW-1185">Reference proteome</keyword>
<dbReference type="EMBL" id="CP001804">
    <property type="protein sequence ID" value="ACY17803.1"/>
    <property type="molecule type" value="Genomic_DNA"/>
</dbReference>
<accession>D0LXP8</accession>
<dbReference type="InterPro" id="IPR023509">
    <property type="entry name" value="DTD-like_sf"/>
</dbReference>
<organism evidence="3 4">
    <name type="scientific">Haliangium ochraceum (strain DSM 14365 / JCM 11303 / SMP-2)</name>
    <dbReference type="NCBI Taxonomy" id="502025"/>
    <lineage>
        <taxon>Bacteria</taxon>
        <taxon>Pseudomonadati</taxon>
        <taxon>Myxococcota</taxon>
        <taxon>Polyangia</taxon>
        <taxon>Haliangiales</taxon>
        <taxon>Kofleriaceae</taxon>
        <taxon>Haliangium</taxon>
    </lineage>
</organism>
<evidence type="ECO:0000256" key="2">
    <source>
        <dbReference type="HAMAP-Rule" id="MF_00518"/>
    </source>
</evidence>
<proteinExistence type="inferred from homology"/>
<dbReference type="eggNOG" id="COG1490">
    <property type="taxonomic scope" value="Bacteria"/>
</dbReference>
<dbReference type="GO" id="GO:0000049">
    <property type="term" value="F:tRNA binding"/>
    <property type="evidence" value="ECO:0007669"/>
    <property type="project" value="UniProtKB-UniRule"/>
</dbReference>
<comment type="subunit">
    <text evidence="2">Homodimer.</text>
</comment>
<evidence type="ECO:0000313" key="3">
    <source>
        <dbReference type="EMBL" id="ACY17803.1"/>
    </source>
</evidence>
<dbReference type="PANTHER" id="PTHR10472">
    <property type="entry name" value="D-TYROSYL-TRNA TYR DEACYLASE"/>
    <property type="match status" value="1"/>
</dbReference>
<keyword evidence="2" id="KW-0378">Hydrolase</keyword>
<keyword evidence="2" id="KW-0820">tRNA-binding</keyword>
<dbReference type="GO" id="GO:0019478">
    <property type="term" value="P:D-amino acid catabolic process"/>
    <property type="evidence" value="ECO:0007669"/>
    <property type="project" value="UniProtKB-UniRule"/>
</dbReference>
<reference evidence="3 4" key="1">
    <citation type="journal article" date="2010" name="Stand. Genomic Sci.">
        <title>Complete genome sequence of Haliangium ochraceum type strain (SMP-2).</title>
        <authorList>
            <consortium name="US DOE Joint Genome Institute (JGI-PGF)"/>
            <person name="Ivanova N."/>
            <person name="Daum C."/>
            <person name="Lang E."/>
            <person name="Abt B."/>
            <person name="Kopitz M."/>
            <person name="Saunders E."/>
            <person name="Lapidus A."/>
            <person name="Lucas S."/>
            <person name="Glavina Del Rio T."/>
            <person name="Nolan M."/>
            <person name="Tice H."/>
            <person name="Copeland A."/>
            <person name="Cheng J.F."/>
            <person name="Chen F."/>
            <person name="Bruce D."/>
            <person name="Goodwin L."/>
            <person name="Pitluck S."/>
            <person name="Mavromatis K."/>
            <person name="Pati A."/>
            <person name="Mikhailova N."/>
            <person name="Chen A."/>
            <person name="Palaniappan K."/>
            <person name="Land M."/>
            <person name="Hauser L."/>
            <person name="Chang Y.J."/>
            <person name="Jeffries C.D."/>
            <person name="Detter J.C."/>
            <person name="Brettin T."/>
            <person name="Rohde M."/>
            <person name="Goker M."/>
            <person name="Bristow J."/>
            <person name="Markowitz V."/>
            <person name="Eisen J.A."/>
            <person name="Hugenholtz P."/>
            <person name="Kyrpides N.C."/>
            <person name="Klenk H.P."/>
        </authorList>
    </citation>
    <scope>NUCLEOTIDE SEQUENCE [LARGE SCALE GENOMIC DNA]</scope>
    <source>
        <strain evidence="4">DSM 14365 / CIP 107738 / JCM 11303 / AJ 13395 / SMP-2</strain>
    </source>
</reference>
<comment type="subcellular location">
    <subcellularLocation>
        <location evidence="2">Cytoplasm</location>
    </subcellularLocation>
</comment>
<dbReference type="KEGG" id="hoh:Hoch_5318"/>
<dbReference type="GO" id="GO:0005737">
    <property type="term" value="C:cytoplasm"/>
    <property type="evidence" value="ECO:0007669"/>
    <property type="project" value="UniProtKB-SubCell"/>
</dbReference>
<dbReference type="GO" id="GO:0043908">
    <property type="term" value="F:Ser(Gly)-tRNA(Ala) hydrolase activity"/>
    <property type="evidence" value="ECO:0007669"/>
    <property type="project" value="UniProtKB-UniRule"/>
</dbReference>
<evidence type="ECO:0000313" key="4">
    <source>
        <dbReference type="Proteomes" id="UP000001880"/>
    </source>
</evidence>
<keyword evidence="2" id="KW-0694">RNA-binding</keyword>
<comment type="similarity">
    <text evidence="1 2">Belongs to the DTD family.</text>
</comment>
<dbReference type="CDD" id="cd00563">
    <property type="entry name" value="Dtyr_deacylase"/>
    <property type="match status" value="1"/>
</dbReference>
<dbReference type="HOGENOM" id="CLU_076901_1_0_7"/>
<dbReference type="SUPFAM" id="SSF69500">
    <property type="entry name" value="DTD-like"/>
    <property type="match status" value="1"/>
</dbReference>
<dbReference type="Gene3D" id="3.50.80.10">
    <property type="entry name" value="D-tyrosyl-tRNA(Tyr) deacylase"/>
    <property type="match status" value="1"/>
</dbReference>
<dbReference type="FunFam" id="3.50.80.10:FF:000001">
    <property type="entry name" value="D-aminoacyl-tRNA deacylase"/>
    <property type="match status" value="1"/>
</dbReference>
<dbReference type="STRING" id="502025.Hoch_5318"/>
<comment type="catalytic activity">
    <reaction evidence="2">
        <text>a D-aminoacyl-tRNA + H2O = a tRNA + a D-alpha-amino acid + H(+)</text>
        <dbReference type="Rhea" id="RHEA:13953"/>
        <dbReference type="Rhea" id="RHEA-COMP:10123"/>
        <dbReference type="Rhea" id="RHEA-COMP:10124"/>
        <dbReference type="ChEBI" id="CHEBI:15377"/>
        <dbReference type="ChEBI" id="CHEBI:15378"/>
        <dbReference type="ChEBI" id="CHEBI:59871"/>
        <dbReference type="ChEBI" id="CHEBI:78442"/>
        <dbReference type="ChEBI" id="CHEBI:79333"/>
        <dbReference type="EC" id="3.1.1.96"/>
    </reaction>
</comment>
<dbReference type="EC" id="3.1.1.96" evidence="2"/>
<dbReference type="NCBIfam" id="TIGR00256">
    <property type="entry name" value="D-aminoacyl-tRNA deacylase"/>
    <property type="match status" value="1"/>
</dbReference>
<keyword evidence="2" id="KW-0963">Cytoplasm</keyword>
<dbReference type="AlphaFoldDB" id="D0LXP8"/>
<dbReference type="InterPro" id="IPR003732">
    <property type="entry name" value="Daa-tRNA_deacyls_DTD"/>
</dbReference>
<sequence length="150" mass="16110">MRAVVQRVTRASVTVADEIVGEIDAGLCVLLGAGRDDGDNDVAYMADKIANLRIFADDEGKMNRSVCDIVGGVLVVSQFTLYGDARKGRRPSFVHALAPEAAERLYGALVSALQQRGVTRVATGRFRADMQVALVNDGPVTILLDSSRQF</sequence>
<dbReference type="GO" id="GO:0051500">
    <property type="term" value="F:D-tyrosyl-tRNA(Tyr) deacylase activity"/>
    <property type="evidence" value="ECO:0007669"/>
    <property type="project" value="TreeGrafter"/>
</dbReference>